<keyword evidence="2" id="KW-0805">Transcription regulation</keyword>
<dbReference type="InterPro" id="IPR036388">
    <property type="entry name" value="WH-like_DNA-bd_sf"/>
</dbReference>
<dbReference type="Gene3D" id="3.40.190.10">
    <property type="entry name" value="Periplasmic binding protein-like II"/>
    <property type="match status" value="2"/>
</dbReference>
<organism evidence="6 7">
    <name type="scientific">Brevibacterium siliguriense</name>
    <dbReference type="NCBI Taxonomy" id="1136497"/>
    <lineage>
        <taxon>Bacteria</taxon>
        <taxon>Bacillati</taxon>
        <taxon>Actinomycetota</taxon>
        <taxon>Actinomycetes</taxon>
        <taxon>Micrococcales</taxon>
        <taxon>Brevibacteriaceae</taxon>
        <taxon>Brevibacterium</taxon>
    </lineage>
</organism>
<evidence type="ECO:0000259" key="5">
    <source>
        <dbReference type="PROSITE" id="PS50931"/>
    </source>
</evidence>
<dbReference type="GO" id="GO:0003677">
    <property type="term" value="F:DNA binding"/>
    <property type="evidence" value="ECO:0007669"/>
    <property type="project" value="UniProtKB-KW"/>
</dbReference>
<dbReference type="InterPro" id="IPR036390">
    <property type="entry name" value="WH_DNA-bd_sf"/>
</dbReference>
<dbReference type="PANTHER" id="PTHR30346:SF0">
    <property type="entry name" value="HCA OPERON TRANSCRIPTIONAL ACTIVATOR HCAR"/>
    <property type="match status" value="1"/>
</dbReference>
<dbReference type="PRINTS" id="PR00039">
    <property type="entry name" value="HTHLYSR"/>
</dbReference>
<sequence length="304" mass="33188">MEIRWLEAFVAVAEEMHFGRAAARLHMAQSPLSQVIRRLERELGVTLFERSTRSVSLTSSGEALLPYAHRVIQTLGSAVEATRSAEGMPTGTLTLGFSGMHNHHTLPHITRSLRRRFPGVELNLVGGVRTLDGMRRVRNGSLDAAFVGLVGNFDAPLQSREISRQRIGVVLPADHRLVERTALEITELRQEPFVMGPVDGNSSLTIVAHQICQEAGFNPEVAQTVSDPFLILSMVAAGVGVSLVSSEVIPVLPEATTWVEIKGRPHTFRHGLVWSRDNESVALTALLSILDDVFPAPAEDDQGD</sequence>
<dbReference type="EMBL" id="LT629766">
    <property type="protein sequence ID" value="SDS51295.1"/>
    <property type="molecule type" value="Genomic_DNA"/>
</dbReference>
<keyword evidence="3 6" id="KW-0238">DNA-binding</keyword>
<keyword evidence="4" id="KW-0804">Transcription</keyword>
<dbReference type="Pfam" id="PF03466">
    <property type="entry name" value="LysR_substrate"/>
    <property type="match status" value="1"/>
</dbReference>
<dbReference type="Proteomes" id="UP000199597">
    <property type="component" value="Chromosome I"/>
</dbReference>
<evidence type="ECO:0000313" key="7">
    <source>
        <dbReference type="Proteomes" id="UP000199597"/>
    </source>
</evidence>
<dbReference type="AlphaFoldDB" id="A0A1H1STN2"/>
<feature type="domain" description="HTH lysR-type" evidence="5">
    <location>
        <begin position="1"/>
        <end position="58"/>
    </location>
</feature>
<dbReference type="InterPro" id="IPR005119">
    <property type="entry name" value="LysR_subst-bd"/>
</dbReference>
<dbReference type="SUPFAM" id="SSF46785">
    <property type="entry name" value="Winged helix' DNA-binding domain"/>
    <property type="match status" value="1"/>
</dbReference>
<accession>A0A1H1STN2</accession>
<dbReference type="Gene3D" id="1.10.10.10">
    <property type="entry name" value="Winged helix-like DNA-binding domain superfamily/Winged helix DNA-binding domain"/>
    <property type="match status" value="1"/>
</dbReference>
<proteinExistence type="inferred from homology"/>
<evidence type="ECO:0000256" key="2">
    <source>
        <dbReference type="ARBA" id="ARBA00023015"/>
    </source>
</evidence>
<keyword evidence="7" id="KW-1185">Reference proteome</keyword>
<dbReference type="FunFam" id="1.10.10.10:FF:000001">
    <property type="entry name" value="LysR family transcriptional regulator"/>
    <property type="match status" value="1"/>
</dbReference>
<dbReference type="STRING" id="1136497.SAMN04489752_1870"/>
<dbReference type="PANTHER" id="PTHR30346">
    <property type="entry name" value="TRANSCRIPTIONAL DUAL REGULATOR HCAR-RELATED"/>
    <property type="match status" value="1"/>
</dbReference>
<dbReference type="RefSeq" id="WP_092012799.1">
    <property type="nucleotide sequence ID" value="NZ_LT629766.1"/>
</dbReference>
<dbReference type="Pfam" id="PF00126">
    <property type="entry name" value="HTH_1"/>
    <property type="match status" value="1"/>
</dbReference>
<dbReference type="OrthoDB" id="3181812at2"/>
<evidence type="ECO:0000256" key="1">
    <source>
        <dbReference type="ARBA" id="ARBA00009437"/>
    </source>
</evidence>
<dbReference type="InterPro" id="IPR000847">
    <property type="entry name" value="LysR_HTH_N"/>
</dbReference>
<protein>
    <submittedName>
        <fullName evidence="6">DNA-binding transcriptional regulator, LysR family</fullName>
    </submittedName>
</protein>
<comment type="similarity">
    <text evidence="1">Belongs to the LysR transcriptional regulatory family.</text>
</comment>
<name>A0A1H1STN2_9MICO</name>
<dbReference type="GO" id="GO:0032993">
    <property type="term" value="C:protein-DNA complex"/>
    <property type="evidence" value="ECO:0007669"/>
    <property type="project" value="TreeGrafter"/>
</dbReference>
<dbReference type="GO" id="GO:0003700">
    <property type="term" value="F:DNA-binding transcription factor activity"/>
    <property type="evidence" value="ECO:0007669"/>
    <property type="project" value="InterPro"/>
</dbReference>
<dbReference type="PROSITE" id="PS50931">
    <property type="entry name" value="HTH_LYSR"/>
    <property type="match status" value="1"/>
</dbReference>
<evidence type="ECO:0000256" key="3">
    <source>
        <dbReference type="ARBA" id="ARBA00023125"/>
    </source>
</evidence>
<gene>
    <name evidence="6" type="ORF">SAMN04489752_1870</name>
</gene>
<dbReference type="CDD" id="cd08414">
    <property type="entry name" value="PBP2_LTTR_aromatics_like"/>
    <property type="match status" value="1"/>
</dbReference>
<reference evidence="7" key="1">
    <citation type="submission" date="2016-10" db="EMBL/GenBank/DDBJ databases">
        <authorList>
            <person name="Varghese N."/>
            <person name="Submissions S."/>
        </authorList>
    </citation>
    <scope>NUCLEOTIDE SEQUENCE [LARGE SCALE GENOMIC DNA]</scope>
    <source>
        <strain evidence="7">DSM 23676</strain>
    </source>
</reference>
<evidence type="ECO:0000256" key="4">
    <source>
        <dbReference type="ARBA" id="ARBA00023163"/>
    </source>
</evidence>
<dbReference type="SUPFAM" id="SSF53850">
    <property type="entry name" value="Periplasmic binding protein-like II"/>
    <property type="match status" value="1"/>
</dbReference>
<evidence type="ECO:0000313" key="6">
    <source>
        <dbReference type="EMBL" id="SDS51295.1"/>
    </source>
</evidence>